<dbReference type="Proteomes" id="UP000242715">
    <property type="component" value="Unassembled WGS sequence"/>
</dbReference>
<dbReference type="AlphaFoldDB" id="A0A2Z6MK80"/>
<sequence length="91" mass="11070">MLVTMFSCGVDMKRRILRHNHRETNGESWMERPMRELDGERLTDRVGWRETTDGDRRLMERDGWRELDGERRLMERDGWKETDGDKYLTLP</sequence>
<name>A0A2Z6MK80_TRISU</name>
<keyword evidence="2" id="KW-1185">Reference proteome</keyword>
<dbReference type="EMBL" id="DF973273">
    <property type="protein sequence ID" value="GAU23665.1"/>
    <property type="molecule type" value="Genomic_DNA"/>
</dbReference>
<protein>
    <submittedName>
        <fullName evidence="1">Uncharacterized protein</fullName>
    </submittedName>
</protein>
<evidence type="ECO:0000313" key="2">
    <source>
        <dbReference type="Proteomes" id="UP000242715"/>
    </source>
</evidence>
<evidence type="ECO:0000313" key="1">
    <source>
        <dbReference type="EMBL" id="GAU23665.1"/>
    </source>
</evidence>
<dbReference type="OrthoDB" id="8963449at2759"/>
<accession>A0A2Z6MK80</accession>
<proteinExistence type="predicted"/>
<reference evidence="2" key="1">
    <citation type="journal article" date="2017" name="Front. Plant Sci.">
        <title>Climate Clever Clovers: New Paradigm to Reduce the Environmental Footprint of Ruminants by Breeding Low Methanogenic Forages Utilizing Haplotype Variation.</title>
        <authorList>
            <person name="Kaur P."/>
            <person name="Appels R."/>
            <person name="Bayer P.E."/>
            <person name="Keeble-Gagnere G."/>
            <person name="Wang J."/>
            <person name="Hirakawa H."/>
            <person name="Shirasawa K."/>
            <person name="Vercoe P."/>
            <person name="Stefanova K."/>
            <person name="Durmic Z."/>
            <person name="Nichols P."/>
            <person name="Revell C."/>
            <person name="Isobe S.N."/>
            <person name="Edwards D."/>
            <person name="Erskine W."/>
        </authorList>
    </citation>
    <scope>NUCLEOTIDE SEQUENCE [LARGE SCALE GENOMIC DNA]</scope>
    <source>
        <strain evidence="2">cv. Daliak</strain>
    </source>
</reference>
<gene>
    <name evidence="1" type="ORF">TSUD_304400</name>
</gene>
<organism evidence="1 2">
    <name type="scientific">Trifolium subterraneum</name>
    <name type="common">Subterranean clover</name>
    <dbReference type="NCBI Taxonomy" id="3900"/>
    <lineage>
        <taxon>Eukaryota</taxon>
        <taxon>Viridiplantae</taxon>
        <taxon>Streptophyta</taxon>
        <taxon>Embryophyta</taxon>
        <taxon>Tracheophyta</taxon>
        <taxon>Spermatophyta</taxon>
        <taxon>Magnoliopsida</taxon>
        <taxon>eudicotyledons</taxon>
        <taxon>Gunneridae</taxon>
        <taxon>Pentapetalae</taxon>
        <taxon>rosids</taxon>
        <taxon>fabids</taxon>
        <taxon>Fabales</taxon>
        <taxon>Fabaceae</taxon>
        <taxon>Papilionoideae</taxon>
        <taxon>50 kb inversion clade</taxon>
        <taxon>NPAAA clade</taxon>
        <taxon>Hologalegina</taxon>
        <taxon>IRL clade</taxon>
        <taxon>Trifolieae</taxon>
        <taxon>Trifolium</taxon>
    </lineage>
</organism>